<keyword evidence="2" id="KW-1185">Reference proteome</keyword>
<evidence type="ECO:0000313" key="2">
    <source>
        <dbReference type="Proteomes" id="UP000823775"/>
    </source>
</evidence>
<protein>
    <submittedName>
        <fullName evidence="1">Uncharacterized protein</fullName>
    </submittedName>
</protein>
<evidence type="ECO:0000313" key="1">
    <source>
        <dbReference type="EMBL" id="MCD7452771.1"/>
    </source>
</evidence>
<proteinExistence type="predicted"/>
<reference evidence="1 2" key="1">
    <citation type="journal article" date="2021" name="BMC Genomics">
        <title>Datura genome reveals duplications of psychoactive alkaloid biosynthetic genes and high mutation rate following tissue culture.</title>
        <authorList>
            <person name="Rajewski A."/>
            <person name="Carter-House D."/>
            <person name="Stajich J."/>
            <person name="Litt A."/>
        </authorList>
    </citation>
    <scope>NUCLEOTIDE SEQUENCE [LARGE SCALE GENOMIC DNA]</scope>
    <source>
        <strain evidence="1">AR-01</strain>
    </source>
</reference>
<sequence length="158" mass="18040">MAELGYEIAQNVLHGSLTNMEKEACVWENLEFAVMKRHQLLPWWQASEQGYMHEHGQGLPFDLHLAKRYYDQALELIMLREVACNIGPCKLSMIGFSRRNLGSSEQEATGAIKCSSFSIFAYWVHVIDSLPEVYPKVEAWVEDVLMEEGNATILTLFV</sequence>
<accession>A0ABS8S357</accession>
<dbReference type="InterPro" id="IPR044623">
    <property type="entry name" value="HRD3"/>
</dbReference>
<organism evidence="1 2">
    <name type="scientific">Datura stramonium</name>
    <name type="common">Jimsonweed</name>
    <name type="synonym">Common thornapple</name>
    <dbReference type="NCBI Taxonomy" id="4076"/>
    <lineage>
        <taxon>Eukaryota</taxon>
        <taxon>Viridiplantae</taxon>
        <taxon>Streptophyta</taxon>
        <taxon>Embryophyta</taxon>
        <taxon>Tracheophyta</taxon>
        <taxon>Spermatophyta</taxon>
        <taxon>Magnoliopsida</taxon>
        <taxon>eudicotyledons</taxon>
        <taxon>Gunneridae</taxon>
        <taxon>Pentapetalae</taxon>
        <taxon>asterids</taxon>
        <taxon>lamiids</taxon>
        <taxon>Solanales</taxon>
        <taxon>Solanaceae</taxon>
        <taxon>Solanoideae</taxon>
        <taxon>Datureae</taxon>
        <taxon>Datura</taxon>
    </lineage>
</organism>
<name>A0ABS8S357_DATST</name>
<dbReference type="PANTHER" id="PTHR45084:SF1">
    <property type="entry name" value="ERAD-ASSOCIATED E3 UBIQUITIN-PROTEIN LIGASE COMPONENT HRD3A-RELATED"/>
    <property type="match status" value="1"/>
</dbReference>
<gene>
    <name evidence="1" type="ORF">HAX54_018073</name>
</gene>
<dbReference type="EMBL" id="JACEIK010000222">
    <property type="protein sequence ID" value="MCD7452771.1"/>
    <property type="molecule type" value="Genomic_DNA"/>
</dbReference>
<comment type="caution">
    <text evidence="1">The sequence shown here is derived from an EMBL/GenBank/DDBJ whole genome shotgun (WGS) entry which is preliminary data.</text>
</comment>
<dbReference type="Proteomes" id="UP000823775">
    <property type="component" value="Unassembled WGS sequence"/>
</dbReference>
<dbReference type="PANTHER" id="PTHR45084">
    <property type="entry name" value="ERAD-ASSOCIATED E3 UBIQUITIN-PROTEIN LIGASE COMPONENT HRD3A-RELATED"/>
    <property type="match status" value="1"/>
</dbReference>